<dbReference type="Proteomes" id="UP000785200">
    <property type="component" value="Unassembled WGS sequence"/>
</dbReference>
<dbReference type="PANTHER" id="PTHR13622">
    <property type="entry name" value="THIAMIN PYROPHOSPHOKINASE"/>
    <property type="match status" value="1"/>
</dbReference>
<dbReference type="EMBL" id="VNKQ01000011">
    <property type="protein sequence ID" value="KAG0648165.1"/>
    <property type="molecule type" value="Genomic_DNA"/>
</dbReference>
<dbReference type="InterPro" id="IPR000086">
    <property type="entry name" value="NUDIX_hydrolase_dom"/>
</dbReference>
<feature type="domain" description="Nudix hydrolase" evidence="1">
    <location>
        <begin position="139"/>
        <end position="287"/>
    </location>
</feature>
<sequence length="323" mass="36215">MGDQTASKSYLDLINDCDNFPWDDPFKPLGNHWSSIYQFHLGADLRPHGLVLESTVKKMPWTQDFKIDHESKKVHLTPLNEDDASISYTTALSKLIQRAIDEDTFAVIHGQHSEPYAIMGANFPASVERYASHLLGIVSRGAHLTVYTNTREGMKIWVPRRSPKLFTYPNCLDTTVAGGVAAGEGPFECIIREAEEEASLSEGQVRKDTVATGCISYIGLNDSRGGGEMGLICPTIIYVYDLEVGEDIICRQNDDEVKEFYLMNVNEVKDALFRGEFKTNSAVIMIDFLIRHGVITSENEKHYAEIMARMHRKLPLPTAPEDI</sequence>
<evidence type="ECO:0000313" key="2">
    <source>
        <dbReference type="EMBL" id="KAG0648165.1"/>
    </source>
</evidence>
<keyword evidence="3" id="KW-1185">Reference proteome</keyword>
<proteinExistence type="predicted"/>
<name>A0A9P7AWI6_9HELO</name>
<dbReference type="Pfam" id="PF00293">
    <property type="entry name" value="NUDIX"/>
    <property type="match status" value="1"/>
</dbReference>
<evidence type="ECO:0000313" key="3">
    <source>
        <dbReference type="Proteomes" id="UP000785200"/>
    </source>
</evidence>
<dbReference type="OrthoDB" id="10261522at2759"/>
<dbReference type="GO" id="GO:0044715">
    <property type="term" value="F:8-oxo-dGDP phosphatase activity"/>
    <property type="evidence" value="ECO:0007669"/>
    <property type="project" value="TreeGrafter"/>
</dbReference>
<dbReference type="InterPro" id="IPR015797">
    <property type="entry name" value="NUDIX_hydrolase-like_dom_sf"/>
</dbReference>
<protein>
    <submittedName>
        <fullName evidence="2">Thiamine pyrophosphokinase</fullName>
    </submittedName>
</protein>
<gene>
    <name evidence="2" type="ORF">D0Z07_5690</name>
</gene>
<accession>A0A9P7AWI6</accession>
<dbReference type="Gene3D" id="3.90.79.10">
    <property type="entry name" value="Nucleoside Triphosphate Pyrophosphohydrolase"/>
    <property type="match status" value="1"/>
</dbReference>
<dbReference type="PANTHER" id="PTHR13622:SF8">
    <property type="entry name" value="THIAMIN PYROPHOSPHOKINASE 1"/>
    <property type="match status" value="1"/>
</dbReference>
<dbReference type="AlphaFoldDB" id="A0A9P7AWI6"/>
<dbReference type="CDD" id="cd03676">
    <property type="entry name" value="NUDIX_Tnr3_like"/>
    <property type="match status" value="1"/>
</dbReference>
<dbReference type="PROSITE" id="PS51462">
    <property type="entry name" value="NUDIX"/>
    <property type="match status" value="1"/>
</dbReference>
<comment type="caution">
    <text evidence="2">The sequence shown here is derived from an EMBL/GenBank/DDBJ whole genome shotgun (WGS) entry which is preliminary data.</text>
</comment>
<organism evidence="2 3">
    <name type="scientific">Hyphodiscus hymeniophilus</name>
    <dbReference type="NCBI Taxonomy" id="353542"/>
    <lineage>
        <taxon>Eukaryota</taxon>
        <taxon>Fungi</taxon>
        <taxon>Dikarya</taxon>
        <taxon>Ascomycota</taxon>
        <taxon>Pezizomycotina</taxon>
        <taxon>Leotiomycetes</taxon>
        <taxon>Helotiales</taxon>
        <taxon>Hyphodiscaceae</taxon>
        <taxon>Hyphodiscus</taxon>
    </lineage>
</organism>
<dbReference type="SUPFAM" id="SSF55811">
    <property type="entry name" value="Nudix"/>
    <property type="match status" value="1"/>
</dbReference>
<reference evidence="2" key="1">
    <citation type="submission" date="2019-07" db="EMBL/GenBank/DDBJ databases">
        <title>Hyphodiscus hymeniophilus genome sequencing and assembly.</title>
        <authorList>
            <person name="Kramer G."/>
            <person name="Nodwell J."/>
        </authorList>
    </citation>
    <scope>NUCLEOTIDE SEQUENCE</scope>
    <source>
        <strain evidence="2">ATCC 34498</strain>
    </source>
</reference>
<evidence type="ECO:0000259" key="1">
    <source>
        <dbReference type="PROSITE" id="PS51462"/>
    </source>
</evidence>
<dbReference type="FunFam" id="3.90.79.10:FF:000019">
    <property type="entry name" value="Thiamin pyrophosphokinase, putative"/>
    <property type="match status" value="1"/>
</dbReference>